<keyword evidence="1" id="KW-0812">Transmembrane</keyword>
<protein>
    <submittedName>
        <fullName evidence="2">Uncharacterized protein</fullName>
    </submittedName>
</protein>
<feature type="transmembrane region" description="Helical" evidence="1">
    <location>
        <begin position="21"/>
        <end position="46"/>
    </location>
</feature>
<feature type="transmembrane region" description="Helical" evidence="1">
    <location>
        <begin position="103"/>
        <end position="121"/>
    </location>
</feature>
<keyword evidence="1" id="KW-1133">Transmembrane helix</keyword>
<dbReference type="RefSeq" id="WP_188717689.1">
    <property type="nucleotide sequence ID" value="NZ_BAABBD010000002.1"/>
</dbReference>
<evidence type="ECO:0000313" key="2">
    <source>
        <dbReference type="EMBL" id="GGN84566.1"/>
    </source>
</evidence>
<feature type="transmembrane region" description="Helical" evidence="1">
    <location>
        <begin position="127"/>
        <end position="148"/>
    </location>
</feature>
<organism evidence="2 3">
    <name type="scientific">Agrococcus terreus</name>
    <dbReference type="NCBI Taxonomy" id="574649"/>
    <lineage>
        <taxon>Bacteria</taxon>
        <taxon>Bacillati</taxon>
        <taxon>Actinomycetota</taxon>
        <taxon>Actinomycetes</taxon>
        <taxon>Micrococcales</taxon>
        <taxon>Microbacteriaceae</taxon>
        <taxon>Agrococcus</taxon>
    </lineage>
</organism>
<reference evidence="3" key="1">
    <citation type="journal article" date="2019" name="Int. J. Syst. Evol. Microbiol.">
        <title>The Global Catalogue of Microorganisms (GCM) 10K type strain sequencing project: providing services to taxonomists for standard genome sequencing and annotation.</title>
        <authorList>
            <consortium name="The Broad Institute Genomics Platform"/>
            <consortium name="The Broad Institute Genome Sequencing Center for Infectious Disease"/>
            <person name="Wu L."/>
            <person name="Ma J."/>
        </authorList>
    </citation>
    <scope>NUCLEOTIDE SEQUENCE [LARGE SCALE GENOMIC DNA]</scope>
    <source>
        <strain evidence="3">CGMCC 1.6960</strain>
    </source>
</reference>
<proteinExistence type="predicted"/>
<sequence>MDAATTDRRTRWGRVRGTAGTPAMAIAIPAGLLLAAAAGAVSAAMIAAPSPLLVGLAIGGSTVAPFVALVWALLVDRDSLRGAVDRPEDSVEGAWYDRAAQGAFSDTILVVGLATAALAITGLRIDVVVALVGVLLVAMGSCGVRYLVARRRG</sequence>
<feature type="transmembrane region" description="Helical" evidence="1">
    <location>
        <begin position="52"/>
        <end position="74"/>
    </location>
</feature>
<accession>A0ABQ2KL42</accession>
<comment type="caution">
    <text evidence="2">The sequence shown here is derived from an EMBL/GenBank/DDBJ whole genome shotgun (WGS) entry which is preliminary data.</text>
</comment>
<name>A0ABQ2KL42_9MICO</name>
<evidence type="ECO:0000313" key="3">
    <source>
        <dbReference type="Proteomes" id="UP000626982"/>
    </source>
</evidence>
<dbReference type="EMBL" id="BMLM01000001">
    <property type="protein sequence ID" value="GGN84566.1"/>
    <property type="molecule type" value="Genomic_DNA"/>
</dbReference>
<evidence type="ECO:0000256" key="1">
    <source>
        <dbReference type="SAM" id="Phobius"/>
    </source>
</evidence>
<dbReference type="Proteomes" id="UP000626982">
    <property type="component" value="Unassembled WGS sequence"/>
</dbReference>
<keyword evidence="3" id="KW-1185">Reference proteome</keyword>
<keyword evidence="1" id="KW-0472">Membrane</keyword>
<gene>
    <name evidence="2" type="ORF">GCM10010968_16480</name>
</gene>